<dbReference type="InterPro" id="IPR000594">
    <property type="entry name" value="ThiF_NAD_FAD-bd"/>
</dbReference>
<dbReference type="SUPFAM" id="SSF50475">
    <property type="entry name" value="FMN-binding split barrel"/>
    <property type="match status" value="1"/>
</dbReference>
<evidence type="ECO:0000259" key="2">
    <source>
        <dbReference type="Pfam" id="PF10615"/>
    </source>
</evidence>
<accession>A0ABP0JNE8</accession>
<dbReference type="Pfam" id="PF00899">
    <property type="entry name" value="ThiF"/>
    <property type="match status" value="1"/>
</dbReference>
<dbReference type="EMBL" id="CAXAMM010007866">
    <property type="protein sequence ID" value="CAK9015609.1"/>
    <property type="molecule type" value="Genomic_DNA"/>
</dbReference>
<dbReference type="Proteomes" id="UP001642464">
    <property type="component" value="Unassembled WGS sequence"/>
</dbReference>
<dbReference type="Gene3D" id="3.20.180.10">
    <property type="entry name" value="PNP-oxidase-like"/>
    <property type="match status" value="1"/>
</dbReference>
<keyword evidence="4" id="KW-1185">Reference proteome</keyword>
<name>A0ABP0JNE8_9DINO</name>
<proteinExistence type="predicted"/>
<organism evidence="3 4">
    <name type="scientific">Durusdinium trenchii</name>
    <dbReference type="NCBI Taxonomy" id="1381693"/>
    <lineage>
        <taxon>Eukaryota</taxon>
        <taxon>Sar</taxon>
        <taxon>Alveolata</taxon>
        <taxon>Dinophyceae</taxon>
        <taxon>Suessiales</taxon>
        <taxon>Symbiodiniaceae</taxon>
        <taxon>Durusdinium</taxon>
    </lineage>
</organism>
<dbReference type="PANTHER" id="PTHR43267:SF2">
    <property type="entry name" value="TRNA THREONYLCARBAMOYLADENOSINE DEHYDRATASE 1-RELATED"/>
    <property type="match status" value="1"/>
</dbReference>
<sequence length="544" mass="60338">DRVLREDEWREDLSELRQLSSAQEELLEEQLSRGAMFVGPEGQKKLEEAVVYVVGAGGVGSHCAHLLARAGVRRLRIIDFDNVTVSSLNRHAVACREDVGTPKVAALKRHLLRTVPQCQVDARVQMFSPESAASLLDGDPDMVIDAIDETTSKAELLLHCVTRNIRVLSSMAAGSKVDPTRLRFCQLRDAVADPIATKIRFLLRQQLKDADVGGDKKDVDQALDRLEVLYSTEKPVVKLLPLDAEVAGEDPSNLGTVPNFRVRVLPVIGTMPAIFGMALAARCITNLAEMPFLPEVSPALKAGGPHKHVQKLDKRLQRLRAVMEESAPESEKTGTTEATPCYKSWSTQVVCDEDVEFIMTQFARRCPVTQIKIGSGRRFELTPWRYDRPIRPENLVICSPQGLDLLEKLHKARQLPTPENLGMELGDFEALQQLLASAMLPQQERREQESRAAFEKTQVRALTHMNEDHAEDCLTLARAFGGPMGKSASKATMTGLDRWGMTFSCTGDSGQEYSVRVPFPGKLLEPKELRETVVKLTYQGRVVG</sequence>
<dbReference type="InterPro" id="IPR045886">
    <property type="entry name" value="ThiF/MoeB/HesA"/>
</dbReference>
<comment type="caution">
    <text evidence="3">The sequence shown here is derived from an EMBL/GenBank/DDBJ whole genome shotgun (WGS) entry which is preliminary data.</text>
</comment>
<dbReference type="Pfam" id="PF10615">
    <property type="entry name" value="DUF2470"/>
    <property type="match status" value="1"/>
</dbReference>
<dbReference type="InterPro" id="IPR019595">
    <property type="entry name" value="DUF2470"/>
</dbReference>
<evidence type="ECO:0000313" key="3">
    <source>
        <dbReference type="EMBL" id="CAK9015609.1"/>
    </source>
</evidence>
<reference evidence="3 4" key="1">
    <citation type="submission" date="2024-02" db="EMBL/GenBank/DDBJ databases">
        <authorList>
            <person name="Chen Y."/>
            <person name="Shah S."/>
            <person name="Dougan E. K."/>
            <person name="Thang M."/>
            <person name="Chan C."/>
        </authorList>
    </citation>
    <scope>NUCLEOTIDE SEQUENCE [LARGE SCALE GENOMIC DNA]</scope>
</reference>
<evidence type="ECO:0000313" key="4">
    <source>
        <dbReference type="Proteomes" id="UP001642464"/>
    </source>
</evidence>
<gene>
    <name evidence="3" type="ORF">SCF082_LOCUS12832</name>
</gene>
<feature type="non-terminal residue" evidence="3">
    <location>
        <position position="1"/>
    </location>
</feature>
<dbReference type="PANTHER" id="PTHR43267">
    <property type="entry name" value="TRNA THREONYLCARBAMOYLADENOSINE DEHYDRATASE"/>
    <property type="match status" value="1"/>
</dbReference>
<dbReference type="CDD" id="cd00755">
    <property type="entry name" value="YgdL_like"/>
    <property type="match status" value="1"/>
</dbReference>
<evidence type="ECO:0000259" key="1">
    <source>
        <dbReference type="Pfam" id="PF00899"/>
    </source>
</evidence>
<dbReference type="SUPFAM" id="SSF69572">
    <property type="entry name" value="Activating enzymes of the ubiquitin-like proteins"/>
    <property type="match status" value="1"/>
</dbReference>
<feature type="domain" description="DUF2470" evidence="2">
    <location>
        <begin position="460"/>
        <end position="536"/>
    </location>
</feature>
<dbReference type="InterPro" id="IPR035985">
    <property type="entry name" value="Ubiquitin-activating_enz"/>
</dbReference>
<protein>
    <submittedName>
        <fullName evidence="3">tRNA threonylcarbamoyladenosine dehydratase (T(6)A37 dehydratase)</fullName>
    </submittedName>
</protein>
<dbReference type="InterPro" id="IPR037119">
    <property type="entry name" value="Haem_oxidase_HugZ-like_sf"/>
</dbReference>
<dbReference type="Gene3D" id="3.40.50.720">
    <property type="entry name" value="NAD(P)-binding Rossmann-like Domain"/>
    <property type="match status" value="1"/>
</dbReference>
<feature type="domain" description="THIF-type NAD/FAD binding fold" evidence="1">
    <location>
        <begin position="32"/>
        <end position="290"/>
    </location>
</feature>